<accession>A0AAJ4CJY4</accession>
<dbReference type="EMBL" id="CP021694">
    <property type="protein sequence ID" value="ARX33090.1"/>
    <property type="molecule type" value="Genomic_DNA"/>
</dbReference>
<feature type="transmembrane region" description="Helical" evidence="1">
    <location>
        <begin position="808"/>
        <end position="830"/>
    </location>
</feature>
<evidence type="ECO:0000256" key="1">
    <source>
        <dbReference type="SAM" id="Phobius"/>
    </source>
</evidence>
<protein>
    <recommendedName>
        <fullName evidence="2">Toxin VasX N-terminal region domain-containing protein</fullName>
    </recommendedName>
</protein>
<proteinExistence type="predicted"/>
<reference evidence="3 4" key="1">
    <citation type="submission" date="2017-05" db="EMBL/GenBank/DDBJ databases">
        <title>Whole genome sequencing of Proteus mirabilis AR_0155.</title>
        <authorList>
            <person name="Conlan S."/>
            <person name="Thomas P.J."/>
            <person name="Mullikin J."/>
            <person name="Frank K.M."/>
            <person name="Segre J.A."/>
        </authorList>
    </citation>
    <scope>NUCLEOTIDE SEQUENCE [LARGE SCALE GENOMIC DNA]</scope>
    <source>
        <strain evidence="3 4">AR_0155</strain>
    </source>
</reference>
<feature type="domain" description="Toxin VasX N-terminal region" evidence="2">
    <location>
        <begin position="39"/>
        <end position="217"/>
    </location>
</feature>
<evidence type="ECO:0000259" key="2">
    <source>
        <dbReference type="Pfam" id="PF20249"/>
    </source>
</evidence>
<keyword evidence="1" id="KW-0812">Transmembrane</keyword>
<keyword evidence="1" id="KW-0472">Membrane</keyword>
<organism evidence="3 4">
    <name type="scientific">Proteus mirabilis</name>
    <dbReference type="NCBI Taxonomy" id="584"/>
    <lineage>
        <taxon>Bacteria</taxon>
        <taxon>Pseudomonadati</taxon>
        <taxon>Pseudomonadota</taxon>
        <taxon>Gammaproteobacteria</taxon>
        <taxon>Enterobacterales</taxon>
        <taxon>Morganellaceae</taxon>
        <taxon>Proteus</taxon>
    </lineage>
</organism>
<keyword evidence="1" id="KW-1133">Transmembrane helix</keyword>
<dbReference type="Pfam" id="PF20249">
    <property type="entry name" value="VasX_N"/>
    <property type="match status" value="1"/>
</dbReference>
<dbReference type="RefSeq" id="WP_036969788.1">
    <property type="nucleotide sequence ID" value="NZ_BGKS01000070.1"/>
</dbReference>
<dbReference type="Proteomes" id="UP000195540">
    <property type="component" value="Chromosome"/>
</dbReference>
<dbReference type="CDD" id="cd20706">
    <property type="entry name" value="MIX_II"/>
    <property type="match status" value="1"/>
</dbReference>
<evidence type="ECO:0000313" key="3">
    <source>
        <dbReference type="EMBL" id="ARX33090.1"/>
    </source>
</evidence>
<evidence type="ECO:0000313" key="4">
    <source>
        <dbReference type="Proteomes" id="UP000195540"/>
    </source>
</evidence>
<dbReference type="InterPro" id="IPR046864">
    <property type="entry name" value="VasX_N"/>
</dbReference>
<gene>
    <name evidence="3" type="ORF">AM402_02680</name>
</gene>
<dbReference type="AlphaFoldDB" id="A0AAJ4CJY4"/>
<name>A0AAJ4CJY4_PROMI</name>
<sequence length="1072" mass="121622">MTGEVNEKYLTPQERKARQMVKAVNEASPRNLPADAVVCPCENEHRPVYPVRYAYSNLFGDKDAKAAVPPSISTLLSASSISDTKGFSARLLRTGWIYVFEEGEFPTRPDTKGQLLIFKHTVQHYDNGYVYSDDDNSTEAINAKEKGDSEEGFIPCLRDSLTKSVQEQSCQYPYLPIKKDVMNALFLFSDIPLSDYVLDKMETDASYRQAFMQKINLIDFNANPHALELNAEHIEYLIEEYKTESEQFSAFTEYTKSIGDPLPKEYFSHITGINSASKSTDTLLNQATQNLDYNEKSCLVALYDPVGYQKDILSLYTFVTVTYAMFQYYWQYPNKIGHYLSALETQFNNPEVAKTEQGKSLKDKFTKHIDIQGWKTYWPQIEAGNKEFETLQGNIVQLYRDFLSNPTVKNQVGGIKNYLDHAFLIKEQYQKTNFWHRAFFDELKAYSQLHEQLLTPLKSSPSGRVTLDLLLSIDNDDGDIWKEYITSLLDLLNEDKIKDKALSEFKKHILPSLNSAVMICWDALGYAYTQAHAKLNNAKNYVRRISQAGLNFLTHKVLPAFLGYFGIAVSFDELTTLSAEEFRKRMNSLEGIKQPLKSFSKNMKKMFDWDTRFKSAGLKQIITTAKFKLMEGYSAMYLPTDKKSLNAHMKLALDIYTLLTSIIEFSTVSHTKEFDKQDPLNAAAVNIFRVQMVAHILNTAEAVVEIRQAARGYATSVTFPPLQRLLTKIQLPEIQTKLGKVGLKGLGYTVAILGVALPLAEASTEFYNHDYITGSAKIAEAVGTLAFSVGLATWGATEGAVATTIAAFAWELIVIGAIVYGVGAAIYTYFKTDSFEKLLKQCFWGNGDKYFAGGYKTEDNTKISRAATKDKQLEKYVMLLDRYTDYYQIELQEFANLFFTSQLQIKAILKPAFQPSYGTARYSIQYQFKLSNFQYGISDIEYQLVEKKIPRIYPSETPIKYISKQGNTVVKYKGAEYLASQQTKFNTAFEMALQNTIEIALQKDTMLGNGQLTLNFEIEAGIFTGDPIGKSIPSIYWYYIIDRIKGEIAPLRYRNGNPDDKIYGCIDEEGTE</sequence>